<name>A0A8H6HWJ1_9AGAR</name>
<accession>A0A8H6HWJ1</accession>
<proteinExistence type="predicted"/>
<protein>
    <submittedName>
        <fullName evidence="2">Uncharacterized protein</fullName>
    </submittedName>
</protein>
<feature type="compositionally biased region" description="Low complexity" evidence="1">
    <location>
        <begin position="240"/>
        <end position="257"/>
    </location>
</feature>
<gene>
    <name evidence="2" type="ORF">DFP72DRAFT_1069043</name>
</gene>
<keyword evidence="3" id="KW-1185">Reference proteome</keyword>
<feature type="compositionally biased region" description="Low complexity" evidence="1">
    <location>
        <begin position="603"/>
        <end position="613"/>
    </location>
</feature>
<feature type="compositionally biased region" description="Acidic residues" evidence="1">
    <location>
        <begin position="319"/>
        <end position="334"/>
    </location>
</feature>
<feature type="region of interest" description="Disordered" evidence="1">
    <location>
        <begin position="292"/>
        <end position="340"/>
    </location>
</feature>
<evidence type="ECO:0000313" key="2">
    <source>
        <dbReference type="EMBL" id="KAF6753839.1"/>
    </source>
</evidence>
<feature type="compositionally biased region" description="Pro residues" evidence="1">
    <location>
        <begin position="115"/>
        <end position="131"/>
    </location>
</feature>
<dbReference type="AlphaFoldDB" id="A0A8H6HWJ1"/>
<comment type="caution">
    <text evidence="2">The sequence shown here is derived from an EMBL/GenBank/DDBJ whole genome shotgun (WGS) entry which is preliminary data.</text>
</comment>
<sequence length="613" mass="64650">MADPSLGMAAEMVAALQAATASPDWSPQKLNAFYDQWIRVVVSRLSSALRSDAKSSFLLDPQQLIHTNPLLTQHPNFLAFRNYIAYYLGQATSDKKTKRSLSSALDPKAQWAAPLFPPNPPPSDWPTPATPPSSKAPSSGSSRKAQGTVSAPLARVNAHISSSKPSTSRPKAPGTRERIATQPAPISLGETKDVGRRRQVADPSSLRPAEVPSKRKSSGDTGFLGVQPPPLKKIKVEPTSSSRGAGPSSSAKTSSSKGKGRATQPPPSPYTAHQLRPHVPKNARTAIDVDSYDPEQSDDAASSSGSSSITGDFVGDAGGDAEDAGGDGEGEVDEAQSRRQLTAARQAAAFQAHQIAMAEVLQHLLPPSELLSSRADVKLLKRVTTPAPRPPLPCGRCLARGALQECVVDPKDPNGKCSACKTSSQSCSWAPSSRPPRVTLAQVREMEFLTSQAPSVNHTNRVYQMLVADHALYEEMRKTCEFQALKVDAVQSFLANILNSTRDCGSDELINSIAPPAWYAAAQDRGTSEGTIAFPVVNPSNFISPALGPLPSSSSSAAPQIAVLPSSGSSSQVEDDLSVEQEQGGEVRDGGVPIDEEEEGEAAVDAQDAPPAA</sequence>
<feature type="compositionally biased region" description="Polar residues" evidence="1">
    <location>
        <begin position="159"/>
        <end position="169"/>
    </location>
</feature>
<reference evidence="2 3" key="1">
    <citation type="submission" date="2020-07" db="EMBL/GenBank/DDBJ databases">
        <title>Comparative genomics of pyrophilous fungi reveals a link between fire events and developmental genes.</title>
        <authorList>
            <consortium name="DOE Joint Genome Institute"/>
            <person name="Steindorff A.S."/>
            <person name="Carver A."/>
            <person name="Calhoun S."/>
            <person name="Stillman K."/>
            <person name="Liu H."/>
            <person name="Lipzen A."/>
            <person name="Pangilinan J."/>
            <person name="Labutti K."/>
            <person name="Bruns T.D."/>
            <person name="Grigoriev I.V."/>
        </authorList>
    </citation>
    <scope>NUCLEOTIDE SEQUENCE [LARGE SCALE GENOMIC DNA]</scope>
    <source>
        <strain evidence="2 3">CBS 144469</strain>
    </source>
</reference>
<evidence type="ECO:0000256" key="1">
    <source>
        <dbReference type="SAM" id="MobiDB-lite"/>
    </source>
</evidence>
<dbReference type="Proteomes" id="UP000521943">
    <property type="component" value="Unassembled WGS sequence"/>
</dbReference>
<feature type="compositionally biased region" description="Basic and acidic residues" evidence="1">
    <location>
        <begin position="190"/>
        <end position="200"/>
    </location>
</feature>
<evidence type="ECO:0000313" key="3">
    <source>
        <dbReference type="Proteomes" id="UP000521943"/>
    </source>
</evidence>
<feature type="compositionally biased region" description="Low complexity" evidence="1">
    <location>
        <begin position="299"/>
        <end position="315"/>
    </location>
</feature>
<organism evidence="2 3">
    <name type="scientific">Ephemerocybe angulata</name>
    <dbReference type="NCBI Taxonomy" id="980116"/>
    <lineage>
        <taxon>Eukaryota</taxon>
        <taxon>Fungi</taxon>
        <taxon>Dikarya</taxon>
        <taxon>Basidiomycota</taxon>
        <taxon>Agaricomycotina</taxon>
        <taxon>Agaricomycetes</taxon>
        <taxon>Agaricomycetidae</taxon>
        <taxon>Agaricales</taxon>
        <taxon>Agaricineae</taxon>
        <taxon>Psathyrellaceae</taxon>
        <taxon>Ephemerocybe</taxon>
    </lineage>
</organism>
<dbReference type="EMBL" id="JACGCI010000037">
    <property type="protein sequence ID" value="KAF6753839.1"/>
    <property type="molecule type" value="Genomic_DNA"/>
</dbReference>
<feature type="compositionally biased region" description="Low complexity" evidence="1">
    <location>
        <begin position="132"/>
        <end position="142"/>
    </location>
</feature>
<feature type="region of interest" description="Disordered" evidence="1">
    <location>
        <begin position="554"/>
        <end position="613"/>
    </location>
</feature>
<feature type="region of interest" description="Disordered" evidence="1">
    <location>
        <begin position="111"/>
        <end position="279"/>
    </location>
</feature>